<reference evidence="5 6" key="1">
    <citation type="journal article" date="2018" name="Gigascience">
        <title>Genomes of trombidid mites reveal novel predicted allergens and laterally-transferred genes associated with secondary metabolism.</title>
        <authorList>
            <person name="Dong X."/>
            <person name="Chaisiri K."/>
            <person name="Xia D."/>
            <person name="Armstrong S.D."/>
            <person name="Fang Y."/>
            <person name="Donnelly M.J."/>
            <person name="Kadowaki T."/>
            <person name="McGarry J.W."/>
            <person name="Darby A.C."/>
            <person name="Makepeace B.L."/>
        </authorList>
    </citation>
    <scope>NUCLEOTIDE SEQUENCE [LARGE SCALE GENOMIC DNA]</scope>
    <source>
        <strain evidence="5">UoL-UT</strain>
    </source>
</reference>
<dbReference type="InterPro" id="IPR042178">
    <property type="entry name" value="Serpin_sf_1"/>
</dbReference>
<organism evidence="5 6">
    <name type="scientific">Leptotrombidium deliense</name>
    <dbReference type="NCBI Taxonomy" id="299467"/>
    <lineage>
        <taxon>Eukaryota</taxon>
        <taxon>Metazoa</taxon>
        <taxon>Ecdysozoa</taxon>
        <taxon>Arthropoda</taxon>
        <taxon>Chelicerata</taxon>
        <taxon>Arachnida</taxon>
        <taxon>Acari</taxon>
        <taxon>Acariformes</taxon>
        <taxon>Trombidiformes</taxon>
        <taxon>Prostigmata</taxon>
        <taxon>Anystina</taxon>
        <taxon>Parasitengona</taxon>
        <taxon>Trombiculoidea</taxon>
        <taxon>Trombiculidae</taxon>
        <taxon>Leptotrombidium</taxon>
    </lineage>
</organism>
<keyword evidence="1" id="KW-0646">Protease inhibitor</keyword>
<dbReference type="Gene3D" id="3.30.497.10">
    <property type="entry name" value="Antithrombin, subunit I, domain 2"/>
    <property type="match status" value="1"/>
</dbReference>
<evidence type="ECO:0000256" key="1">
    <source>
        <dbReference type="ARBA" id="ARBA00022690"/>
    </source>
</evidence>
<dbReference type="Pfam" id="PF00079">
    <property type="entry name" value="Serpin"/>
    <property type="match status" value="1"/>
</dbReference>
<feature type="signal peptide" evidence="3">
    <location>
        <begin position="1"/>
        <end position="15"/>
    </location>
</feature>
<dbReference type="GO" id="GO:0004867">
    <property type="term" value="F:serine-type endopeptidase inhibitor activity"/>
    <property type="evidence" value="ECO:0007669"/>
    <property type="project" value="UniProtKB-KW"/>
</dbReference>
<sequence>MRLLLLLLVAHQIFAESEAGLQLNEENFANGINGFSLEFAKKLGYQKNVFFSPLGLAMTTGMLLKGAQGKVSEDLYKMLDMFQYENKEKIHDMFHN</sequence>
<dbReference type="Proteomes" id="UP000288716">
    <property type="component" value="Unassembled WGS sequence"/>
</dbReference>
<keyword evidence="3" id="KW-0732">Signal</keyword>
<comment type="caution">
    <text evidence="5">The sequence shown here is derived from an EMBL/GenBank/DDBJ whole genome shotgun (WGS) entry which is preliminary data.</text>
</comment>
<dbReference type="InterPro" id="IPR023796">
    <property type="entry name" value="Serpin_dom"/>
</dbReference>
<dbReference type="AlphaFoldDB" id="A0A443S9W6"/>
<dbReference type="VEuPathDB" id="VectorBase:LDEU007733"/>
<feature type="domain" description="Serpin" evidence="4">
    <location>
        <begin position="32"/>
        <end position="95"/>
    </location>
</feature>
<evidence type="ECO:0000313" key="6">
    <source>
        <dbReference type="Proteomes" id="UP000288716"/>
    </source>
</evidence>
<dbReference type="InterPro" id="IPR036186">
    <property type="entry name" value="Serpin_sf"/>
</dbReference>
<feature type="non-terminal residue" evidence="5">
    <location>
        <position position="96"/>
    </location>
</feature>
<keyword evidence="2" id="KW-0722">Serine protease inhibitor</keyword>
<protein>
    <recommendedName>
        <fullName evidence="4">Serpin domain-containing protein</fullName>
    </recommendedName>
</protein>
<dbReference type="EMBL" id="NCKV01005047">
    <property type="protein sequence ID" value="RWS24307.1"/>
    <property type="molecule type" value="Genomic_DNA"/>
</dbReference>
<keyword evidence="6" id="KW-1185">Reference proteome</keyword>
<accession>A0A443S9W6</accession>
<dbReference type="SUPFAM" id="SSF56574">
    <property type="entry name" value="Serpins"/>
    <property type="match status" value="1"/>
</dbReference>
<evidence type="ECO:0000313" key="5">
    <source>
        <dbReference type="EMBL" id="RWS24307.1"/>
    </source>
</evidence>
<name>A0A443S9W6_9ACAR</name>
<gene>
    <name evidence="5" type="ORF">B4U80_13237</name>
</gene>
<proteinExistence type="predicted"/>
<dbReference type="OrthoDB" id="10063692at2759"/>
<evidence type="ECO:0000256" key="3">
    <source>
        <dbReference type="SAM" id="SignalP"/>
    </source>
</evidence>
<evidence type="ECO:0000259" key="4">
    <source>
        <dbReference type="Pfam" id="PF00079"/>
    </source>
</evidence>
<feature type="chain" id="PRO_5019133302" description="Serpin domain-containing protein" evidence="3">
    <location>
        <begin position="16"/>
        <end position="96"/>
    </location>
</feature>
<evidence type="ECO:0000256" key="2">
    <source>
        <dbReference type="ARBA" id="ARBA00022900"/>
    </source>
</evidence>